<dbReference type="GO" id="GO:0036430">
    <property type="term" value="F:CMP kinase activity"/>
    <property type="evidence" value="ECO:0007669"/>
    <property type="project" value="RHEA"/>
</dbReference>
<organism evidence="11 12">
    <name type="scientific">Oceanobacillus sojae</name>
    <dbReference type="NCBI Taxonomy" id="582851"/>
    <lineage>
        <taxon>Bacteria</taxon>
        <taxon>Bacillati</taxon>
        <taxon>Bacillota</taxon>
        <taxon>Bacilli</taxon>
        <taxon>Bacillales</taxon>
        <taxon>Bacillaceae</taxon>
        <taxon>Oceanobacillus</taxon>
    </lineage>
</organism>
<feature type="domain" description="Cytidylate kinase" evidence="10">
    <location>
        <begin position="6"/>
        <end position="218"/>
    </location>
</feature>
<dbReference type="PANTHER" id="PTHR21299">
    <property type="entry name" value="CYTIDYLATE KINASE/PANTOATE-BETA-ALANINE LIGASE"/>
    <property type="match status" value="1"/>
</dbReference>
<evidence type="ECO:0000256" key="7">
    <source>
        <dbReference type="ARBA" id="ARBA00047615"/>
    </source>
</evidence>
<dbReference type="InterPro" id="IPR027417">
    <property type="entry name" value="P-loop_NTPase"/>
</dbReference>
<dbReference type="CDD" id="cd02020">
    <property type="entry name" value="CMPK"/>
    <property type="match status" value="1"/>
</dbReference>
<proteinExistence type="inferred from homology"/>
<comment type="caution">
    <text evidence="11">The sequence shown here is derived from an EMBL/GenBank/DDBJ whole genome shotgun (WGS) entry which is preliminary data.</text>
</comment>
<dbReference type="GO" id="GO:0015949">
    <property type="term" value="P:nucleobase-containing small molecule interconversion"/>
    <property type="evidence" value="ECO:0007669"/>
    <property type="project" value="TreeGrafter"/>
</dbReference>
<comment type="catalytic activity">
    <reaction evidence="8 9">
        <text>CMP + ATP = CDP + ADP</text>
        <dbReference type="Rhea" id="RHEA:11600"/>
        <dbReference type="ChEBI" id="CHEBI:30616"/>
        <dbReference type="ChEBI" id="CHEBI:58069"/>
        <dbReference type="ChEBI" id="CHEBI:60377"/>
        <dbReference type="ChEBI" id="CHEBI:456216"/>
        <dbReference type="EC" id="2.7.4.25"/>
    </reaction>
</comment>
<dbReference type="EC" id="2.7.4.25" evidence="9"/>
<evidence type="ECO:0000256" key="5">
    <source>
        <dbReference type="ARBA" id="ARBA00022777"/>
    </source>
</evidence>
<comment type="subcellular location">
    <subcellularLocation>
        <location evidence="9">Cytoplasm</location>
    </subcellularLocation>
</comment>
<dbReference type="InterPro" id="IPR011994">
    <property type="entry name" value="Cytidylate_kinase_dom"/>
</dbReference>
<keyword evidence="3 9" id="KW-0808">Transferase</keyword>
<dbReference type="GO" id="GO:0005524">
    <property type="term" value="F:ATP binding"/>
    <property type="evidence" value="ECO:0007669"/>
    <property type="project" value="UniProtKB-UniRule"/>
</dbReference>
<dbReference type="AlphaFoldDB" id="A0A511ZD60"/>
<dbReference type="NCBIfam" id="TIGR00017">
    <property type="entry name" value="cmk"/>
    <property type="match status" value="1"/>
</dbReference>
<keyword evidence="12" id="KW-1185">Reference proteome</keyword>
<evidence type="ECO:0000256" key="2">
    <source>
        <dbReference type="ARBA" id="ARBA00022490"/>
    </source>
</evidence>
<dbReference type="Proteomes" id="UP000321558">
    <property type="component" value="Unassembled WGS sequence"/>
</dbReference>
<dbReference type="GO" id="GO:0006220">
    <property type="term" value="P:pyrimidine nucleotide metabolic process"/>
    <property type="evidence" value="ECO:0007669"/>
    <property type="project" value="UniProtKB-UniRule"/>
</dbReference>
<keyword evidence="5 9" id="KW-0418">Kinase</keyword>
<evidence type="ECO:0000313" key="11">
    <source>
        <dbReference type="EMBL" id="GEN85384.1"/>
    </source>
</evidence>
<dbReference type="Pfam" id="PF02224">
    <property type="entry name" value="Cytidylate_kin"/>
    <property type="match status" value="1"/>
</dbReference>
<dbReference type="InterPro" id="IPR003136">
    <property type="entry name" value="Cytidylate_kin"/>
</dbReference>
<protein>
    <recommendedName>
        <fullName evidence="9">Cytidylate kinase</fullName>
        <shortName evidence="9">CK</shortName>
        <ecNumber evidence="9">2.7.4.25</ecNumber>
    </recommendedName>
    <alternativeName>
        <fullName evidence="9">Cytidine monophosphate kinase</fullName>
        <shortName evidence="9">CMP kinase</shortName>
    </alternativeName>
</protein>
<dbReference type="EMBL" id="BJYM01000001">
    <property type="protein sequence ID" value="GEN85384.1"/>
    <property type="molecule type" value="Genomic_DNA"/>
</dbReference>
<gene>
    <name evidence="9 11" type="primary">cmk</name>
    <name evidence="11" type="ORF">OSO01_01230</name>
</gene>
<evidence type="ECO:0000256" key="3">
    <source>
        <dbReference type="ARBA" id="ARBA00022679"/>
    </source>
</evidence>
<evidence type="ECO:0000256" key="8">
    <source>
        <dbReference type="ARBA" id="ARBA00048478"/>
    </source>
</evidence>
<comment type="catalytic activity">
    <reaction evidence="7 9">
        <text>dCMP + ATP = dCDP + ADP</text>
        <dbReference type="Rhea" id="RHEA:25094"/>
        <dbReference type="ChEBI" id="CHEBI:30616"/>
        <dbReference type="ChEBI" id="CHEBI:57566"/>
        <dbReference type="ChEBI" id="CHEBI:58593"/>
        <dbReference type="ChEBI" id="CHEBI:456216"/>
        <dbReference type="EC" id="2.7.4.25"/>
    </reaction>
</comment>
<dbReference type="RefSeq" id="WP_371863273.1">
    <property type="nucleotide sequence ID" value="NZ_BJYM01000001.1"/>
</dbReference>
<dbReference type="HAMAP" id="MF_00238">
    <property type="entry name" value="Cytidyl_kinase_type1"/>
    <property type="match status" value="1"/>
</dbReference>
<evidence type="ECO:0000256" key="4">
    <source>
        <dbReference type="ARBA" id="ARBA00022741"/>
    </source>
</evidence>
<keyword evidence="6 9" id="KW-0067">ATP-binding</keyword>
<keyword evidence="4 9" id="KW-0547">Nucleotide-binding</keyword>
<keyword evidence="2 9" id="KW-0963">Cytoplasm</keyword>
<dbReference type="Gene3D" id="3.40.50.300">
    <property type="entry name" value="P-loop containing nucleotide triphosphate hydrolases"/>
    <property type="match status" value="1"/>
</dbReference>
<feature type="binding site" evidence="9">
    <location>
        <begin position="10"/>
        <end position="18"/>
    </location>
    <ligand>
        <name>ATP</name>
        <dbReference type="ChEBI" id="CHEBI:30616"/>
    </ligand>
</feature>
<evidence type="ECO:0000256" key="1">
    <source>
        <dbReference type="ARBA" id="ARBA00009427"/>
    </source>
</evidence>
<dbReference type="GO" id="GO:0036431">
    <property type="term" value="F:dCMP kinase activity"/>
    <property type="evidence" value="ECO:0007669"/>
    <property type="project" value="InterPro"/>
</dbReference>
<evidence type="ECO:0000313" key="12">
    <source>
        <dbReference type="Proteomes" id="UP000321558"/>
    </source>
</evidence>
<evidence type="ECO:0000256" key="6">
    <source>
        <dbReference type="ARBA" id="ARBA00022840"/>
    </source>
</evidence>
<dbReference type="GO" id="GO:0005829">
    <property type="term" value="C:cytosol"/>
    <property type="evidence" value="ECO:0007669"/>
    <property type="project" value="TreeGrafter"/>
</dbReference>
<sequence>MDSISIAIDGPAAAGKSTVAKQIAKRLGIIYIDTGAMYRALTFQVLQEDIDPEDEKAVMEILNKIDIRLVQQEDGQHVLIDDRDVTEAIRYPDVTASVSAIAKHSAVRKNMVSAQQDLAKDHSVVMDGRDIGSQVLPDADVKIFLIASVSERAKRRFEENKQKGIPADLHTLEKEIERRDDLDSTREVSPLVKAEDAIELDTTSLSIDDVTEKILEICQPFIKKLGIR</sequence>
<evidence type="ECO:0000259" key="10">
    <source>
        <dbReference type="Pfam" id="PF02224"/>
    </source>
</evidence>
<reference evidence="11 12" key="1">
    <citation type="submission" date="2019-07" db="EMBL/GenBank/DDBJ databases">
        <title>Whole genome shotgun sequence of Oceanobacillus sojae NBRC 105379.</title>
        <authorList>
            <person name="Hosoyama A."/>
            <person name="Uohara A."/>
            <person name="Ohji S."/>
            <person name="Ichikawa N."/>
        </authorList>
    </citation>
    <scope>NUCLEOTIDE SEQUENCE [LARGE SCALE GENOMIC DNA]</scope>
    <source>
        <strain evidence="11 12">NBRC 105379</strain>
    </source>
</reference>
<dbReference type="PANTHER" id="PTHR21299:SF2">
    <property type="entry name" value="CYTIDYLATE KINASE"/>
    <property type="match status" value="1"/>
</dbReference>
<comment type="similarity">
    <text evidence="1 9">Belongs to the cytidylate kinase family. Type 1 subfamily.</text>
</comment>
<dbReference type="STRING" id="582851.GCA_900162665_02355"/>
<dbReference type="SUPFAM" id="SSF52540">
    <property type="entry name" value="P-loop containing nucleoside triphosphate hydrolases"/>
    <property type="match status" value="1"/>
</dbReference>
<evidence type="ECO:0000256" key="9">
    <source>
        <dbReference type="HAMAP-Rule" id="MF_00238"/>
    </source>
</evidence>
<name>A0A511ZD60_9BACI</name>
<accession>A0A511ZD60</accession>